<keyword evidence="5" id="KW-1185">Reference proteome</keyword>
<dbReference type="RefSeq" id="WP_224421434.1">
    <property type="nucleotide sequence ID" value="NZ_JAGXFD010000002.1"/>
</dbReference>
<dbReference type="SUPFAM" id="SSF51735">
    <property type="entry name" value="NAD(P)-binding Rossmann-fold domains"/>
    <property type="match status" value="1"/>
</dbReference>
<dbReference type="InterPro" id="IPR002347">
    <property type="entry name" value="SDR_fam"/>
</dbReference>
<proteinExistence type="inferred from homology"/>
<dbReference type="InterPro" id="IPR051122">
    <property type="entry name" value="SDR_DHRS6-like"/>
</dbReference>
<name>A0ABS7X3E2_9GAMM</name>
<comment type="similarity">
    <text evidence="1">Belongs to the short-chain dehydrogenases/reductases (SDR) family.</text>
</comment>
<dbReference type="PROSITE" id="PS00061">
    <property type="entry name" value="ADH_SHORT"/>
    <property type="match status" value="1"/>
</dbReference>
<dbReference type="Pfam" id="PF13561">
    <property type="entry name" value="adh_short_C2"/>
    <property type="match status" value="1"/>
</dbReference>
<evidence type="ECO:0000256" key="1">
    <source>
        <dbReference type="ARBA" id="ARBA00006484"/>
    </source>
</evidence>
<gene>
    <name evidence="4" type="ORF">KGQ91_15025</name>
</gene>
<comment type="caution">
    <text evidence="4">The sequence shown here is derived from an EMBL/GenBank/DDBJ whole genome shotgun (WGS) entry which is preliminary data.</text>
</comment>
<evidence type="ECO:0000313" key="4">
    <source>
        <dbReference type="EMBL" id="MBZ9568979.1"/>
    </source>
</evidence>
<dbReference type="InterPro" id="IPR036291">
    <property type="entry name" value="NAD(P)-bd_dom_sf"/>
</dbReference>
<organism evidence="4 5">
    <name type="scientific">Modicisalibacter tunisiensis</name>
    <dbReference type="NCBI Taxonomy" id="390637"/>
    <lineage>
        <taxon>Bacteria</taxon>
        <taxon>Pseudomonadati</taxon>
        <taxon>Pseudomonadota</taxon>
        <taxon>Gammaproteobacteria</taxon>
        <taxon>Oceanospirillales</taxon>
        <taxon>Halomonadaceae</taxon>
        <taxon>Modicisalibacter</taxon>
    </lineage>
</organism>
<dbReference type="PRINTS" id="PR00081">
    <property type="entry name" value="GDHRDH"/>
</dbReference>
<keyword evidence="3" id="KW-0520">NAD</keyword>
<protein>
    <submittedName>
        <fullName evidence="4">SDR family oxidoreductase</fullName>
    </submittedName>
</protein>
<dbReference type="InterPro" id="IPR020904">
    <property type="entry name" value="Sc_DH/Rdtase_CS"/>
</dbReference>
<dbReference type="PANTHER" id="PTHR43477:SF4">
    <property type="entry name" value="DEHYDROGENASE_REDUCTASE SDR FAMILY MEMBER 6"/>
    <property type="match status" value="1"/>
</dbReference>
<keyword evidence="2" id="KW-0560">Oxidoreductase</keyword>
<evidence type="ECO:0000256" key="2">
    <source>
        <dbReference type="ARBA" id="ARBA00023002"/>
    </source>
</evidence>
<dbReference type="PANTHER" id="PTHR43477">
    <property type="entry name" value="DIHYDROANTICAPSIN 7-DEHYDROGENASE"/>
    <property type="match status" value="1"/>
</dbReference>
<dbReference type="Gene3D" id="3.40.50.720">
    <property type="entry name" value="NAD(P)-binding Rossmann-like Domain"/>
    <property type="match status" value="1"/>
</dbReference>
<reference evidence="4 5" key="1">
    <citation type="submission" date="2021-05" db="EMBL/GenBank/DDBJ databases">
        <title>Petroleum and Energy Research Collection (APPE): ex situ preservation of microbial diversity associated with the oil industry and exploitation of its biotechnological potential.</title>
        <authorList>
            <person name="Paixao C.T.M."/>
            <person name="Gomes M.B."/>
            <person name="Oliveira V.M."/>
        </authorList>
    </citation>
    <scope>NUCLEOTIDE SEQUENCE [LARGE SCALE GENOMIC DNA]</scope>
    <source>
        <strain evidence="4 5">LIT2</strain>
    </source>
</reference>
<sequence length="249" mass="26298">MRLRDKTALVTAAGQGIGNATARRFAAEGARVHATDIATDALESLADVPGIEIHRLDVLDARAIAQLARSLPGIDILFNCAGHVASGSLLECDEDDWERSLSLNVTAMYRMIRAFLPGMLEREHGSIINMASVASSLKGVPNRFAYGTTKAAVLGLTKSVAVDYLARGIRCNAICPGTVSSPSLMQRIADQAAAQGRSEADVHAEFIARQPLGRLGTPEEIAALATYLAADESAYTTGTFSVIDGGWLA</sequence>
<evidence type="ECO:0000256" key="3">
    <source>
        <dbReference type="ARBA" id="ARBA00023027"/>
    </source>
</evidence>
<dbReference type="PRINTS" id="PR00080">
    <property type="entry name" value="SDRFAMILY"/>
</dbReference>
<dbReference type="Proteomes" id="UP001319883">
    <property type="component" value="Unassembled WGS sequence"/>
</dbReference>
<accession>A0ABS7X3E2</accession>
<evidence type="ECO:0000313" key="5">
    <source>
        <dbReference type="Proteomes" id="UP001319883"/>
    </source>
</evidence>
<dbReference type="EMBL" id="JAGXFD010000002">
    <property type="protein sequence ID" value="MBZ9568979.1"/>
    <property type="molecule type" value="Genomic_DNA"/>
</dbReference>